<accession>A0ABU2S0T7</accession>
<feature type="transmembrane region" description="Helical" evidence="1">
    <location>
        <begin position="20"/>
        <end position="36"/>
    </location>
</feature>
<evidence type="ECO:0000313" key="4">
    <source>
        <dbReference type="Proteomes" id="UP001183615"/>
    </source>
</evidence>
<dbReference type="Pfam" id="PF12697">
    <property type="entry name" value="Abhydrolase_6"/>
    <property type="match status" value="1"/>
</dbReference>
<dbReference type="Proteomes" id="UP001183615">
    <property type="component" value="Unassembled WGS sequence"/>
</dbReference>
<reference evidence="4" key="1">
    <citation type="submission" date="2023-07" db="EMBL/GenBank/DDBJ databases">
        <title>30 novel species of actinomycetes from the DSMZ collection.</title>
        <authorList>
            <person name="Nouioui I."/>
        </authorList>
    </citation>
    <scope>NUCLEOTIDE SEQUENCE [LARGE SCALE GENOMIC DNA]</scope>
    <source>
        <strain evidence="4">DSM 41886</strain>
    </source>
</reference>
<evidence type="ECO:0000313" key="3">
    <source>
        <dbReference type="EMBL" id="MDT0441695.1"/>
    </source>
</evidence>
<keyword evidence="3" id="KW-0378">Hydrolase</keyword>
<comment type="caution">
    <text evidence="3">The sequence shown here is derived from an EMBL/GenBank/DDBJ whole genome shotgun (WGS) entry which is preliminary data.</text>
</comment>
<keyword evidence="4" id="KW-1185">Reference proteome</keyword>
<dbReference type="GO" id="GO:0016787">
    <property type="term" value="F:hydrolase activity"/>
    <property type="evidence" value="ECO:0007669"/>
    <property type="project" value="UniProtKB-KW"/>
</dbReference>
<evidence type="ECO:0000259" key="2">
    <source>
        <dbReference type="Pfam" id="PF12697"/>
    </source>
</evidence>
<dbReference type="EMBL" id="JAVREV010000002">
    <property type="protein sequence ID" value="MDT0441695.1"/>
    <property type="molecule type" value="Genomic_DNA"/>
</dbReference>
<organism evidence="3 4">
    <name type="scientific">Streptomyces johnsoniae</name>
    <dbReference type="NCBI Taxonomy" id="3075532"/>
    <lineage>
        <taxon>Bacteria</taxon>
        <taxon>Bacillati</taxon>
        <taxon>Actinomycetota</taxon>
        <taxon>Actinomycetes</taxon>
        <taxon>Kitasatosporales</taxon>
        <taxon>Streptomycetaceae</taxon>
        <taxon>Streptomyces</taxon>
    </lineage>
</organism>
<dbReference type="Gene3D" id="3.40.50.1820">
    <property type="entry name" value="alpha/beta hydrolase"/>
    <property type="match status" value="1"/>
</dbReference>
<keyword evidence="1" id="KW-0812">Transmembrane</keyword>
<feature type="transmembrane region" description="Helical" evidence="1">
    <location>
        <begin position="56"/>
        <end position="72"/>
    </location>
</feature>
<keyword evidence="1" id="KW-1133">Transmembrane helix</keyword>
<evidence type="ECO:0000256" key="1">
    <source>
        <dbReference type="SAM" id="Phobius"/>
    </source>
</evidence>
<dbReference type="SUPFAM" id="SSF53474">
    <property type="entry name" value="alpha/beta-Hydrolases"/>
    <property type="match status" value="1"/>
</dbReference>
<sequence>MLLTFTGTRRLVSFFSRHRVLIAGAGGLAGILIGIYSDEARNVIQWMWDHMKTGGALIGLAAVGVFSAAWWGRGKIERRWESERETVARSFDIHADDFDEGLPSDHAVIGRELRYIERRTPSPHLVVLLHGLGLDSGDFRPFMNVASQHTVAVTAFGHNTDEARDGRYRAIGLATHAALINGAITKLCRQYPHKKLTLVGFSVGADMLFRLAELWADHPGRKPDVSSALLLDPNINHSTMIITGSVAHLNPDEPLAELKRIAEIPRSTIEFQNVCEYLHKITGKDLRQVQRYAHDLWNYWEPAGQYDLFFQRFERLQAACGTVQVRFSTHFEEHFNEVVALARREGIRGVFDLRRVDHFELCRDTFLKGEVDVLTPRR</sequence>
<protein>
    <submittedName>
        <fullName evidence="3">Alpha/beta fold hydrolase</fullName>
    </submittedName>
</protein>
<proteinExistence type="predicted"/>
<dbReference type="InterPro" id="IPR029058">
    <property type="entry name" value="AB_hydrolase_fold"/>
</dbReference>
<dbReference type="RefSeq" id="WP_311616496.1">
    <property type="nucleotide sequence ID" value="NZ_JAVREV010000002.1"/>
</dbReference>
<name>A0ABU2S0T7_9ACTN</name>
<dbReference type="InterPro" id="IPR000073">
    <property type="entry name" value="AB_hydrolase_1"/>
</dbReference>
<keyword evidence="1" id="KW-0472">Membrane</keyword>
<gene>
    <name evidence="3" type="ORF">RM779_03650</name>
</gene>
<feature type="domain" description="AB hydrolase-1" evidence="2">
    <location>
        <begin position="126"/>
        <end position="247"/>
    </location>
</feature>